<dbReference type="STRING" id="1346286.SAMN05444362_1501"/>
<gene>
    <name evidence="1" type="ORF">SAMN05444362_1501</name>
</gene>
<dbReference type="AlphaFoldDB" id="A0A1M5KEV3"/>
<evidence type="ECO:0000313" key="1">
    <source>
        <dbReference type="EMBL" id="SHG51019.1"/>
    </source>
</evidence>
<reference evidence="2" key="1">
    <citation type="submission" date="2016-11" db="EMBL/GenBank/DDBJ databases">
        <authorList>
            <person name="Varghese N."/>
            <person name="Submissions S."/>
        </authorList>
    </citation>
    <scope>NUCLEOTIDE SEQUENCE [LARGE SCALE GENOMIC DNA]</scope>
    <source>
        <strain evidence="2">DSM 27370</strain>
    </source>
</reference>
<sequence>MILLCFSGIATLQAQVGINTSTPNASAAMDIVSTEKGILLPRMTTVQKSAIVAPAEGLLVYDTTLRCIAQNAGS</sequence>
<feature type="non-terminal residue" evidence="1">
    <location>
        <position position="74"/>
    </location>
</feature>
<evidence type="ECO:0000313" key="2">
    <source>
        <dbReference type="Proteomes" id="UP000184480"/>
    </source>
</evidence>
<keyword evidence="2" id="KW-1185">Reference proteome</keyword>
<organism evidence="1 2">
    <name type="scientific">Dysgonomonas macrotermitis</name>
    <dbReference type="NCBI Taxonomy" id="1346286"/>
    <lineage>
        <taxon>Bacteria</taxon>
        <taxon>Pseudomonadati</taxon>
        <taxon>Bacteroidota</taxon>
        <taxon>Bacteroidia</taxon>
        <taxon>Bacteroidales</taxon>
        <taxon>Dysgonomonadaceae</taxon>
        <taxon>Dysgonomonas</taxon>
    </lineage>
</organism>
<dbReference type="Proteomes" id="UP000184480">
    <property type="component" value="Unassembled WGS sequence"/>
</dbReference>
<accession>A0A1M5KEV3</accession>
<dbReference type="EMBL" id="FQUC01000050">
    <property type="protein sequence ID" value="SHG51019.1"/>
    <property type="molecule type" value="Genomic_DNA"/>
</dbReference>
<protein>
    <submittedName>
        <fullName evidence="1">Uncharacterized protein</fullName>
    </submittedName>
</protein>
<name>A0A1M5KEV3_9BACT</name>
<proteinExistence type="predicted"/>